<organism evidence="3 4">
    <name type="scientific">Magallana gigas</name>
    <name type="common">Pacific oyster</name>
    <name type="synonym">Crassostrea gigas</name>
    <dbReference type="NCBI Taxonomy" id="29159"/>
    <lineage>
        <taxon>Eukaryota</taxon>
        <taxon>Metazoa</taxon>
        <taxon>Spiralia</taxon>
        <taxon>Lophotrochozoa</taxon>
        <taxon>Mollusca</taxon>
        <taxon>Bivalvia</taxon>
        <taxon>Autobranchia</taxon>
        <taxon>Pteriomorphia</taxon>
        <taxon>Ostreida</taxon>
        <taxon>Ostreoidea</taxon>
        <taxon>Ostreidae</taxon>
        <taxon>Magallana</taxon>
    </lineage>
</organism>
<evidence type="ECO:0000256" key="2">
    <source>
        <dbReference type="SAM" id="MobiDB-lite"/>
    </source>
</evidence>
<evidence type="ECO:0000313" key="4">
    <source>
        <dbReference type="Proteomes" id="UP000005408"/>
    </source>
</evidence>
<dbReference type="AlphaFoldDB" id="A0A8W8MAK1"/>
<dbReference type="EnsemblMetazoa" id="G31871.1">
    <property type="protein sequence ID" value="G31871.1:cds"/>
    <property type="gene ID" value="G31871"/>
</dbReference>
<keyword evidence="4" id="KW-1185">Reference proteome</keyword>
<feature type="compositionally biased region" description="Polar residues" evidence="2">
    <location>
        <begin position="116"/>
        <end position="126"/>
    </location>
</feature>
<feature type="region of interest" description="Disordered" evidence="2">
    <location>
        <begin position="107"/>
        <end position="143"/>
    </location>
</feature>
<evidence type="ECO:0000313" key="3">
    <source>
        <dbReference type="EnsemblMetazoa" id="G31871.1:cds"/>
    </source>
</evidence>
<feature type="coiled-coil region" evidence="1">
    <location>
        <begin position="29"/>
        <end position="56"/>
    </location>
</feature>
<name>A0A8W8MAK1_MAGGI</name>
<reference evidence="3" key="1">
    <citation type="submission" date="2022-08" db="UniProtKB">
        <authorList>
            <consortium name="EnsemblMetazoa"/>
        </authorList>
    </citation>
    <scope>IDENTIFICATION</scope>
    <source>
        <strain evidence="3">05x7-T-G4-1.051#20</strain>
    </source>
</reference>
<evidence type="ECO:0000256" key="1">
    <source>
        <dbReference type="SAM" id="Coils"/>
    </source>
</evidence>
<sequence>MCSKEWEIRLDEAKTEEMKFFVLMLRQYLKTWKSKLDDLEKALQDLTFDYQRCRAELEHTIRRRRHISFGNISGVHEQVRETETPLASATEMNESRAHAQINLAQSERNERAQDGLETTLSSFPKDNSNRHRLRKEKEPDKFDASQFCPQERTVAYRVEIRSRSRKSGETPSDYGYALRRLGNLAFPDMSYPNREIIIVEQFMNGIGNSDIRSHVILHHPNTLESAISSATELEAIKGATTLHH</sequence>
<keyword evidence="1" id="KW-0175">Coiled coil</keyword>
<dbReference type="Proteomes" id="UP000005408">
    <property type="component" value="Unassembled WGS sequence"/>
</dbReference>
<protein>
    <submittedName>
        <fullName evidence="3">Uncharacterized protein</fullName>
    </submittedName>
</protein>
<accession>A0A8W8MAK1</accession>
<proteinExistence type="predicted"/>